<gene>
    <name evidence="2" type="ORF">CI727_15655</name>
</gene>
<dbReference type="Pfam" id="PF18668">
    <property type="entry name" value="Tail_spike_N"/>
    <property type="match status" value="1"/>
</dbReference>
<dbReference type="EMBL" id="NQBG01000094">
    <property type="protein sequence ID" value="OYG92337.1"/>
    <property type="molecule type" value="Genomic_DNA"/>
</dbReference>
<dbReference type="AlphaFoldDB" id="A0AAE5N500"/>
<comment type="caution">
    <text evidence="2">The sequence shown here is derived from an EMBL/GenBank/DDBJ whole genome shotgun (WGS) entry which is preliminary data.</text>
</comment>
<dbReference type="InterPro" id="IPR006626">
    <property type="entry name" value="PbH1"/>
</dbReference>
<dbReference type="InterPro" id="IPR012334">
    <property type="entry name" value="Pectin_lyas_fold"/>
</dbReference>
<reference evidence="2 3" key="1">
    <citation type="submission" date="2017-08" db="EMBL/GenBank/DDBJ databases">
        <authorList>
            <person name="Fouts D."/>
            <person name="Sutton G."/>
            <person name="Nguyen K."/>
            <person name="Thamlikitkul V."/>
        </authorList>
    </citation>
    <scope>NUCLEOTIDE SEQUENCE [LARGE SCALE GENOMIC DNA]</scope>
    <source>
        <strain evidence="2 3">ECH+15</strain>
    </source>
</reference>
<evidence type="ECO:0000313" key="3">
    <source>
        <dbReference type="Proteomes" id="UP000215313"/>
    </source>
</evidence>
<name>A0AAE5N500_SHISO</name>
<dbReference type="Proteomes" id="UP000215313">
    <property type="component" value="Unassembled WGS sequence"/>
</dbReference>
<dbReference type="SUPFAM" id="SSF51126">
    <property type="entry name" value="Pectin lyase-like"/>
    <property type="match status" value="2"/>
</dbReference>
<evidence type="ECO:0000313" key="2">
    <source>
        <dbReference type="EMBL" id="OYG92337.1"/>
    </source>
</evidence>
<protein>
    <recommendedName>
        <fullName evidence="1">Tail spike TSP1/Gp66 N-terminal domain-containing protein</fullName>
    </recommendedName>
</protein>
<accession>A0AAE5N500</accession>
<dbReference type="SMART" id="SM00710">
    <property type="entry name" value="PbH1"/>
    <property type="match status" value="9"/>
</dbReference>
<dbReference type="RefSeq" id="WP_094312724.1">
    <property type="nucleotide sequence ID" value="NZ_NQBG01000094.1"/>
</dbReference>
<organism evidence="2 3">
    <name type="scientific">Shigella sonnei</name>
    <dbReference type="NCBI Taxonomy" id="624"/>
    <lineage>
        <taxon>Bacteria</taxon>
        <taxon>Pseudomonadati</taxon>
        <taxon>Pseudomonadota</taxon>
        <taxon>Gammaproteobacteria</taxon>
        <taxon>Enterobacterales</taxon>
        <taxon>Enterobacteriaceae</taxon>
        <taxon>Shigella</taxon>
    </lineage>
</organism>
<sequence>MATQPTNLPVPSESPRDLKFNAGKIDEEVTSTTQTYYLDRFGNKHQTNYGREVAFGESLGVFEQNGENAITNFVNESQAAIAAYGYITVDSFQAGATITLHNQILRDTSTGEYYRWDGSIPAGGVVVPPGSTPDSAGGIGIGKWISVGDGALRTNLASFDGSKLVGICENIAELKSVTANAGERIQVKGYQPFTTVGGGDFVYIESIPAGWHDEGIYIASTAMSGYWQRLGPPTGMDLFNWGLLNNPEITITDLGEVLNRAMIHNRAPVIPAGTWVMSSIANIPSNTVLSGRGIGNTVVLREGSMNSMFMNKSDGTIGGYGATVNITIQDFTIDARMDDYPAPCTPIGTGHASSIRISRVEINNVPGRWHAIELNATYDAVIEDCRFARGGLDMYDGECIQLDAAIDGGPFPWFGPYDLTVCGKIIINRCTFSDWSSAIGSHSGITGSRWIDLRITDCDMFVSKAGIKIIGWSGVIISRNRILYVKANGYPDTGVFYPITLKPSLEVINADVVISDNQIVWEMDGVFGSDHRGIQIKGNGTDATGSYRNVIVSNNTVRGSFRAHISADDIIDIKIDNNKIQKLGGYATGASNFAGIALYGTRNGTVTNNTIESGFNLIASKGTQATNMERIIVNGNDVSGSIGIDNEFLNQVVTSNICSSIGGGTKTLAARNVGKYRSQTVVCLANVEVGVAAEAQITTS</sequence>
<dbReference type="Gene3D" id="2.160.20.10">
    <property type="entry name" value="Single-stranded right-handed beta-helix, Pectin lyase-like"/>
    <property type="match status" value="1"/>
</dbReference>
<dbReference type="InterPro" id="IPR011050">
    <property type="entry name" value="Pectin_lyase_fold/virulence"/>
</dbReference>
<evidence type="ECO:0000259" key="1">
    <source>
        <dbReference type="Pfam" id="PF18668"/>
    </source>
</evidence>
<proteinExistence type="predicted"/>
<dbReference type="InterPro" id="IPR040775">
    <property type="entry name" value="Tail_spike_N"/>
</dbReference>
<feature type="domain" description="Tail spike TSP1/Gp66 N-terminal" evidence="1">
    <location>
        <begin position="89"/>
        <end position="149"/>
    </location>
</feature>
<dbReference type="Gene3D" id="2.10.10.80">
    <property type="match status" value="1"/>
</dbReference>